<evidence type="ECO:0000313" key="2">
    <source>
        <dbReference type="Proteomes" id="UP000027138"/>
    </source>
</evidence>
<proteinExistence type="predicted"/>
<dbReference type="EMBL" id="KK914761">
    <property type="protein sequence ID" value="KDP29042.1"/>
    <property type="molecule type" value="Genomic_DNA"/>
</dbReference>
<accession>A0A067JYS2</accession>
<dbReference type="PANTHER" id="PTHR48167">
    <property type="entry name" value="EXPRESSED PROTEIN"/>
    <property type="match status" value="1"/>
</dbReference>
<organism evidence="1 2">
    <name type="scientific">Jatropha curcas</name>
    <name type="common">Barbados nut</name>
    <dbReference type="NCBI Taxonomy" id="180498"/>
    <lineage>
        <taxon>Eukaryota</taxon>
        <taxon>Viridiplantae</taxon>
        <taxon>Streptophyta</taxon>
        <taxon>Embryophyta</taxon>
        <taxon>Tracheophyta</taxon>
        <taxon>Spermatophyta</taxon>
        <taxon>Magnoliopsida</taxon>
        <taxon>eudicotyledons</taxon>
        <taxon>Gunneridae</taxon>
        <taxon>Pentapetalae</taxon>
        <taxon>rosids</taxon>
        <taxon>fabids</taxon>
        <taxon>Malpighiales</taxon>
        <taxon>Euphorbiaceae</taxon>
        <taxon>Crotonoideae</taxon>
        <taxon>Jatropheae</taxon>
        <taxon>Jatropha</taxon>
    </lineage>
</organism>
<dbReference type="PANTHER" id="PTHR48167:SF2">
    <property type="entry name" value="EXPRESSED PROTEIN"/>
    <property type="match status" value="1"/>
</dbReference>
<sequence length="225" mass="25729">MSLVRNSIRSNFNVSAFKPNHAISFCLRHSSKHLSTEAEQPPLPQDSSEHPFLRTTGAGTVYAKLFGITKNTLKTDIINMLDGSNLTPDDIKVSYNRDFMPVGMMLQFPSYSAFDNAYKAMRKKGRFYKLDRSDRSQWDILMPYDGKTLLLQGLPRNVVPEDVERFLSDCEYDPSSLQLFPRQGFPEPTKIALIRFYTRTEAMNALITKNRAFCLNSQISVRVLQ</sequence>
<dbReference type="AlphaFoldDB" id="A0A067JYS2"/>
<dbReference type="SUPFAM" id="SSF54928">
    <property type="entry name" value="RNA-binding domain, RBD"/>
    <property type="match status" value="1"/>
</dbReference>
<dbReference type="OrthoDB" id="2013327at2759"/>
<gene>
    <name evidence="1" type="ORF">JCGZ_16431</name>
</gene>
<dbReference type="InterPro" id="IPR035979">
    <property type="entry name" value="RBD_domain_sf"/>
</dbReference>
<dbReference type="GO" id="GO:0003676">
    <property type="term" value="F:nucleic acid binding"/>
    <property type="evidence" value="ECO:0007669"/>
    <property type="project" value="InterPro"/>
</dbReference>
<evidence type="ECO:0000313" key="1">
    <source>
        <dbReference type="EMBL" id="KDP29042.1"/>
    </source>
</evidence>
<keyword evidence="2" id="KW-1185">Reference proteome</keyword>
<protein>
    <submittedName>
        <fullName evidence="1">Uncharacterized protein</fullName>
    </submittedName>
</protein>
<dbReference type="Gene3D" id="3.30.70.330">
    <property type="match status" value="1"/>
</dbReference>
<dbReference type="STRING" id="180498.A0A067JYS2"/>
<dbReference type="KEGG" id="jcu:105642137"/>
<dbReference type="InterPro" id="IPR012677">
    <property type="entry name" value="Nucleotide-bd_a/b_plait_sf"/>
</dbReference>
<name>A0A067JYS2_JATCU</name>
<reference evidence="1 2" key="1">
    <citation type="journal article" date="2014" name="PLoS ONE">
        <title>Global Analysis of Gene Expression Profiles in Physic Nut (Jatropha curcas L.) Seedlings Exposed to Salt Stress.</title>
        <authorList>
            <person name="Zhang L."/>
            <person name="Zhang C."/>
            <person name="Wu P."/>
            <person name="Chen Y."/>
            <person name="Li M."/>
            <person name="Jiang H."/>
            <person name="Wu G."/>
        </authorList>
    </citation>
    <scope>NUCLEOTIDE SEQUENCE [LARGE SCALE GENOMIC DNA]</scope>
    <source>
        <strain evidence="2">cv. GZQX0401</strain>
        <tissue evidence="1">Young leaves</tissue>
    </source>
</reference>
<dbReference type="Proteomes" id="UP000027138">
    <property type="component" value="Unassembled WGS sequence"/>
</dbReference>